<evidence type="ECO:0000256" key="8">
    <source>
        <dbReference type="ARBA" id="ARBA00023136"/>
    </source>
</evidence>
<dbReference type="FunFam" id="2.60.40.60:FF:000020">
    <property type="entry name" value="Dachsous cadherin-related 1b"/>
    <property type="match status" value="1"/>
</dbReference>
<dbReference type="GO" id="GO:0005886">
    <property type="term" value="C:plasma membrane"/>
    <property type="evidence" value="ECO:0007669"/>
    <property type="project" value="InterPro"/>
</dbReference>
<sequence length="452" mass="47549">MNTLDYETLQSYTLILHAADQGAPAMTSSLTLMVTVRNVNEFAPVFIPTNTYTTTINENEAYGHAIINVLANDGDGNTVIYAIISGDPAGLFVIDSDTGEVTLMGKLDRETTSSYLLIIKAEDGNGVSTLTGTATLHITINDENDNSPKCNPDTYIRYPAEDDSIGTALATLLCTDFDAGANAELTFSIILGNTGSDFNINPTTGIISLANTLEYDSISTQEYHLLVNVIDGGVPPLTGTASIAVYVSSVNEFNPIFTVPIGGYVASIAEDIAVGDSVVSVTATDQDLGDAGNIKYSILAGNSDGKFRVDSSSGQIHISAKLDRENTDTYTLTLRATDSLPANSDERYTETTVIVTVTDVNDNIPVFSSASYTVSVLEGATVGTVIKQVAASDDDIGLNAQVSFSIISGNTNGDFSIVGDDIFIANQLDHVTTGQYNLQVTATDAGTPSLSA</sequence>
<evidence type="ECO:0000256" key="5">
    <source>
        <dbReference type="ARBA" id="ARBA00022737"/>
    </source>
</evidence>
<evidence type="ECO:0000256" key="6">
    <source>
        <dbReference type="ARBA" id="ARBA00022837"/>
    </source>
</evidence>
<comment type="caution">
    <text evidence="13">The sequence shown here is derived from an EMBL/GenBank/DDBJ whole genome shotgun (WGS) entry which is preliminary data.</text>
</comment>
<keyword evidence="8" id="KW-0472">Membrane</keyword>
<proteinExistence type="predicted"/>
<evidence type="ECO:0000256" key="9">
    <source>
        <dbReference type="ARBA" id="ARBA00023157"/>
    </source>
</evidence>
<dbReference type="FunFam" id="2.60.40.60:FF:000015">
    <property type="entry name" value="FAT atypical cadherin 1"/>
    <property type="match status" value="1"/>
</dbReference>
<dbReference type="GO" id="GO:0007156">
    <property type="term" value="P:homophilic cell adhesion via plasma membrane adhesion molecules"/>
    <property type="evidence" value="ECO:0007669"/>
    <property type="project" value="InterPro"/>
</dbReference>
<dbReference type="InterPro" id="IPR050174">
    <property type="entry name" value="Protocadherin/Cadherin-CA"/>
</dbReference>
<evidence type="ECO:0000256" key="3">
    <source>
        <dbReference type="ARBA" id="ARBA00022692"/>
    </source>
</evidence>
<dbReference type="GO" id="GO:0005509">
    <property type="term" value="F:calcium ion binding"/>
    <property type="evidence" value="ECO:0007669"/>
    <property type="project" value="UniProtKB-UniRule"/>
</dbReference>
<evidence type="ECO:0000256" key="4">
    <source>
        <dbReference type="ARBA" id="ARBA00022729"/>
    </source>
</evidence>
<evidence type="ECO:0000256" key="11">
    <source>
        <dbReference type="PROSITE-ProRule" id="PRU00043"/>
    </source>
</evidence>
<dbReference type="PRINTS" id="PR00205">
    <property type="entry name" value="CADHERIN"/>
</dbReference>
<evidence type="ECO:0000256" key="1">
    <source>
        <dbReference type="ARBA" id="ARBA00004167"/>
    </source>
</evidence>
<keyword evidence="2" id="KW-0245">EGF-like domain</keyword>
<feature type="domain" description="Cadherin" evidence="12">
    <location>
        <begin position="260"/>
        <end position="367"/>
    </location>
</feature>
<dbReference type="SUPFAM" id="SSF49313">
    <property type="entry name" value="Cadherin-like"/>
    <property type="match status" value="5"/>
</dbReference>
<gene>
    <name evidence="13" type="ORF">OFUS_LOCUS26577</name>
</gene>
<feature type="non-terminal residue" evidence="13">
    <location>
        <position position="452"/>
    </location>
</feature>
<feature type="domain" description="Cadherin" evidence="12">
    <location>
        <begin position="151"/>
        <end position="257"/>
    </location>
</feature>
<feature type="domain" description="Cadherin" evidence="12">
    <location>
        <begin position="368"/>
        <end position="452"/>
    </location>
</feature>
<keyword evidence="10" id="KW-0325">Glycoprotein</keyword>
<evidence type="ECO:0000313" key="14">
    <source>
        <dbReference type="Proteomes" id="UP000749559"/>
    </source>
</evidence>
<dbReference type="EMBL" id="CAIIXF020000184">
    <property type="protein sequence ID" value="CAH1802938.1"/>
    <property type="molecule type" value="Genomic_DNA"/>
</dbReference>
<keyword evidence="3" id="KW-0812">Transmembrane</keyword>
<protein>
    <recommendedName>
        <fullName evidence="12">Cadherin domain-containing protein</fullName>
    </recommendedName>
</protein>
<dbReference type="FunFam" id="2.60.40.60:FF:000013">
    <property type="entry name" value="Cadherin EGF LAG seven-pass G-type receptor"/>
    <property type="match status" value="1"/>
</dbReference>
<feature type="domain" description="Cadherin" evidence="12">
    <location>
        <begin position="4"/>
        <end position="46"/>
    </location>
</feature>
<dbReference type="SMART" id="SM00112">
    <property type="entry name" value="CA"/>
    <property type="match status" value="4"/>
</dbReference>
<evidence type="ECO:0000313" key="13">
    <source>
        <dbReference type="EMBL" id="CAH1802938.1"/>
    </source>
</evidence>
<dbReference type="InterPro" id="IPR020894">
    <property type="entry name" value="Cadherin_CS"/>
</dbReference>
<reference evidence="13" key="1">
    <citation type="submission" date="2022-03" db="EMBL/GenBank/DDBJ databases">
        <authorList>
            <person name="Martin C."/>
        </authorList>
    </citation>
    <scope>NUCLEOTIDE SEQUENCE</scope>
</reference>
<name>A0A8S4QDK8_OWEFU</name>
<keyword evidence="14" id="KW-1185">Reference proteome</keyword>
<keyword evidence="5" id="KW-0677">Repeat</keyword>
<accession>A0A8S4QDK8</accession>
<dbReference type="OrthoDB" id="6272940at2759"/>
<dbReference type="Gene3D" id="2.60.40.60">
    <property type="entry name" value="Cadherins"/>
    <property type="match status" value="5"/>
</dbReference>
<evidence type="ECO:0000256" key="10">
    <source>
        <dbReference type="ARBA" id="ARBA00023180"/>
    </source>
</evidence>
<dbReference type="InterPro" id="IPR015919">
    <property type="entry name" value="Cadherin-like_sf"/>
</dbReference>
<dbReference type="PROSITE" id="PS50268">
    <property type="entry name" value="CADHERIN_2"/>
    <property type="match status" value="5"/>
</dbReference>
<keyword evidence="7" id="KW-1133">Transmembrane helix</keyword>
<dbReference type="AlphaFoldDB" id="A0A8S4QDK8"/>
<evidence type="ECO:0000259" key="12">
    <source>
        <dbReference type="PROSITE" id="PS50268"/>
    </source>
</evidence>
<evidence type="ECO:0000256" key="7">
    <source>
        <dbReference type="ARBA" id="ARBA00022989"/>
    </source>
</evidence>
<dbReference type="InterPro" id="IPR002126">
    <property type="entry name" value="Cadherin-like_dom"/>
</dbReference>
<feature type="domain" description="Cadherin" evidence="12">
    <location>
        <begin position="48"/>
        <end position="150"/>
    </location>
</feature>
<dbReference type="Proteomes" id="UP000749559">
    <property type="component" value="Unassembled WGS sequence"/>
</dbReference>
<comment type="subcellular location">
    <subcellularLocation>
        <location evidence="1">Membrane</location>
        <topology evidence="1">Single-pass membrane protein</topology>
    </subcellularLocation>
</comment>
<keyword evidence="4" id="KW-0732">Signal</keyword>
<dbReference type="Pfam" id="PF00028">
    <property type="entry name" value="Cadherin"/>
    <property type="match status" value="4"/>
</dbReference>
<dbReference type="PANTHER" id="PTHR24028">
    <property type="entry name" value="CADHERIN-87A"/>
    <property type="match status" value="1"/>
</dbReference>
<evidence type="ECO:0000256" key="2">
    <source>
        <dbReference type="ARBA" id="ARBA00022536"/>
    </source>
</evidence>
<dbReference type="PANTHER" id="PTHR24028:SF328">
    <property type="entry name" value="CADHERIN-3"/>
    <property type="match status" value="1"/>
</dbReference>
<dbReference type="CDD" id="cd11304">
    <property type="entry name" value="Cadherin_repeat"/>
    <property type="match status" value="5"/>
</dbReference>
<keyword evidence="6 11" id="KW-0106">Calcium</keyword>
<dbReference type="PROSITE" id="PS00232">
    <property type="entry name" value="CADHERIN_1"/>
    <property type="match status" value="2"/>
</dbReference>
<organism evidence="13 14">
    <name type="scientific">Owenia fusiformis</name>
    <name type="common">Polychaete worm</name>
    <dbReference type="NCBI Taxonomy" id="6347"/>
    <lineage>
        <taxon>Eukaryota</taxon>
        <taxon>Metazoa</taxon>
        <taxon>Spiralia</taxon>
        <taxon>Lophotrochozoa</taxon>
        <taxon>Annelida</taxon>
        <taxon>Polychaeta</taxon>
        <taxon>Sedentaria</taxon>
        <taxon>Canalipalpata</taxon>
        <taxon>Sabellida</taxon>
        <taxon>Oweniida</taxon>
        <taxon>Oweniidae</taxon>
        <taxon>Owenia</taxon>
    </lineage>
</organism>
<keyword evidence="9" id="KW-1015">Disulfide bond</keyword>